<dbReference type="GeneID" id="95982693"/>
<dbReference type="RefSeq" id="XP_069210652.1">
    <property type="nucleotide sequence ID" value="XM_069350266.1"/>
</dbReference>
<feature type="transmembrane region" description="Helical" evidence="4">
    <location>
        <begin position="58"/>
        <end position="80"/>
    </location>
</feature>
<keyword evidence="4" id="KW-0812">Transmembrane</keyword>
<name>A0ABR3Q7J4_9TREE</name>
<dbReference type="Pfam" id="PF07690">
    <property type="entry name" value="MFS_1"/>
    <property type="match status" value="1"/>
</dbReference>
<evidence type="ECO:0000256" key="1">
    <source>
        <dbReference type="ARBA" id="ARBA00004141"/>
    </source>
</evidence>
<dbReference type="Proteomes" id="UP001565368">
    <property type="component" value="Unassembled WGS sequence"/>
</dbReference>
<organism evidence="5 6">
    <name type="scientific">Vanrija albida</name>
    <dbReference type="NCBI Taxonomy" id="181172"/>
    <lineage>
        <taxon>Eukaryota</taxon>
        <taxon>Fungi</taxon>
        <taxon>Dikarya</taxon>
        <taxon>Basidiomycota</taxon>
        <taxon>Agaricomycotina</taxon>
        <taxon>Tremellomycetes</taxon>
        <taxon>Trichosporonales</taxon>
        <taxon>Trichosporonaceae</taxon>
        <taxon>Vanrija</taxon>
    </lineage>
</organism>
<sequence length="458" mass="48782">MASTATEHISLERLDSGASKGVLAGQGRSPQPTVDDLLGGGESDRAMQALPPPDRGRAAWIILTAVTVIELIVWGLPYSVGILHEYWVRDMFPNSESTVTLAAMLHNGMLLVGVGLCGPLFAAVSPKIVLPLQLVGLVAGTLAFILTAFVTSAWQLVITLGFLYPLSALLFFPCITILYDWFIERRGLASGIMFGGAAVGGTIFPLMSARLLSSIKYKPTLFTIAAMFGVCNGVAMVFLRRRVPIAPVAPGRRVRPPIDYGFLKRRGFWEMVTFVGVSSMGSFIPSVWLPTFAEVVGPTYPGGTGLVAIMYASSSFGNPMVGMLADRFPVGFVITGMCTTSALACWLLWGFGTNSALLVLFSMSWGMFALPLAATWSRMISYIARDDPMLPMLLFSVNAFVRGSVNFASGPMSTALLKSSVLKGAAGAYGSTNYGALLLFTGAVTFAGGLAAAFFPRR</sequence>
<evidence type="ECO:0000256" key="3">
    <source>
        <dbReference type="SAM" id="MobiDB-lite"/>
    </source>
</evidence>
<gene>
    <name evidence="5" type="ORF">Q8F55_001650</name>
</gene>
<comment type="subcellular location">
    <subcellularLocation>
        <location evidence="1">Membrane</location>
        <topology evidence="1">Multi-pass membrane protein</topology>
    </subcellularLocation>
</comment>
<feature type="transmembrane region" description="Helical" evidence="4">
    <location>
        <begin position="434"/>
        <end position="455"/>
    </location>
</feature>
<feature type="transmembrane region" description="Helical" evidence="4">
    <location>
        <begin position="100"/>
        <end position="122"/>
    </location>
</feature>
<dbReference type="EMBL" id="JBBXJM010000002">
    <property type="protein sequence ID" value="KAL1410708.1"/>
    <property type="molecule type" value="Genomic_DNA"/>
</dbReference>
<feature type="transmembrane region" description="Helical" evidence="4">
    <location>
        <begin position="300"/>
        <end position="321"/>
    </location>
</feature>
<dbReference type="InterPro" id="IPR050327">
    <property type="entry name" value="Proton-linked_MCT"/>
</dbReference>
<evidence type="ECO:0008006" key="7">
    <source>
        <dbReference type="Google" id="ProtNLM"/>
    </source>
</evidence>
<evidence type="ECO:0000256" key="2">
    <source>
        <dbReference type="ARBA" id="ARBA00006727"/>
    </source>
</evidence>
<dbReference type="InterPro" id="IPR036259">
    <property type="entry name" value="MFS_trans_sf"/>
</dbReference>
<keyword evidence="6" id="KW-1185">Reference proteome</keyword>
<accession>A0ABR3Q7J4</accession>
<feature type="transmembrane region" description="Helical" evidence="4">
    <location>
        <begin position="162"/>
        <end position="181"/>
    </location>
</feature>
<comment type="caution">
    <text evidence="5">The sequence shown here is derived from an EMBL/GenBank/DDBJ whole genome shotgun (WGS) entry which is preliminary data.</text>
</comment>
<evidence type="ECO:0000256" key="4">
    <source>
        <dbReference type="SAM" id="Phobius"/>
    </source>
</evidence>
<dbReference type="PANTHER" id="PTHR11360">
    <property type="entry name" value="MONOCARBOXYLATE TRANSPORTER"/>
    <property type="match status" value="1"/>
</dbReference>
<dbReference type="Gene3D" id="1.20.1250.20">
    <property type="entry name" value="MFS general substrate transporter like domains"/>
    <property type="match status" value="2"/>
</dbReference>
<protein>
    <recommendedName>
        <fullName evidence="7">Major facilitator superfamily (MFS) profile domain-containing protein</fullName>
    </recommendedName>
</protein>
<dbReference type="InterPro" id="IPR011701">
    <property type="entry name" value="MFS"/>
</dbReference>
<evidence type="ECO:0000313" key="6">
    <source>
        <dbReference type="Proteomes" id="UP001565368"/>
    </source>
</evidence>
<comment type="similarity">
    <text evidence="2">Belongs to the major facilitator superfamily. Monocarboxylate porter (TC 2.A.1.13) family.</text>
</comment>
<dbReference type="PANTHER" id="PTHR11360:SF287">
    <property type="entry name" value="MFS MONOCARBOXYLATE TRANSPORTER"/>
    <property type="match status" value="1"/>
</dbReference>
<feature type="transmembrane region" description="Helical" evidence="4">
    <location>
        <begin position="328"/>
        <end position="349"/>
    </location>
</feature>
<evidence type="ECO:0000313" key="5">
    <source>
        <dbReference type="EMBL" id="KAL1410708.1"/>
    </source>
</evidence>
<keyword evidence="4" id="KW-1133">Transmembrane helix</keyword>
<proteinExistence type="inferred from homology"/>
<reference evidence="5 6" key="1">
    <citation type="submission" date="2023-08" db="EMBL/GenBank/DDBJ databases">
        <title>Annotated Genome Sequence of Vanrija albida AlHP1.</title>
        <authorList>
            <person name="Herzog R."/>
        </authorList>
    </citation>
    <scope>NUCLEOTIDE SEQUENCE [LARGE SCALE GENOMIC DNA]</scope>
    <source>
        <strain evidence="5 6">AlHP1</strain>
    </source>
</reference>
<keyword evidence="4" id="KW-0472">Membrane</keyword>
<feature type="transmembrane region" description="Helical" evidence="4">
    <location>
        <begin position="268"/>
        <end position="288"/>
    </location>
</feature>
<feature type="transmembrane region" description="Helical" evidence="4">
    <location>
        <begin position="188"/>
        <end position="208"/>
    </location>
</feature>
<feature type="transmembrane region" description="Helical" evidence="4">
    <location>
        <begin position="220"/>
        <end position="239"/>
    </location>
</feature>
<feature type="region of interest" description="Disordered" evidence="3">
    <location>
        <begin position="20"/>
        <end position="51"/>
    </location>
</feature>
<dbReference type="SUPFAM" id="SSF103473">
    <property type="entry name" value="MFS general substrate transporter"/>
    <property type="match status" value="1"/>
</dbReference>
<feature type="transmembrane region" description="Helical" evidence="4">
    <location>
        <begin position="134"/>
        <end position="156"/>
    </location>
</feature>
<feature type="transmembrane region" description="Helical" evidence="4">
    <location>
        <begin position="389"/>
        <end position="409"/>
    </location>
</feature>
<feature type="transmembrane region" description="Helical" evidence="4">
    <location>
        <begin position="355"/>
        <end position="377"/>
    </location>
</feature>